<comment type="caution">
    <text evidence="4">The sequence shown here is derived from an EMBL/GenBank/DDBJ whole genome shotgun (WGS) entry which is preliminary data.</text>
</comment>
<dbReference type="GO" id="GO:0016787">
    <property type="term" value="F:hydrolase activity"/>
    <property type="evidence" value="ECO:0007669"/>
    <property type="project" value="UniProtKB-KW"/>
</dbReference>
<evidence type="ECO:0000256" key="2">
    <source>
        <dbReference type="ARBA" id="ARBA00022801"/>
    </source>
</evidence>
<dbReference type="STRING" id="86259.A0A4Z1PGM8"/>
<dbReference type="Proteomes" id="UP000298493">
    <property type="component" value="Unassembled WGS sequence"/>
</dbReference>
<organism evidence="4 5">
    <name type="scientific">Venturia nashicola</name>
    <dbReference type="NCBI Taxonomy" id="86259"/>
    <lineage>
        <taxon>Eukaryota</taxon>
        <taxon>Fungi</taxon>
        <taxon>Dikarya</taxon>
        <taxon>Ascomycota</taxon>
        <taxon>Pezizomycotina</taxon>
        <taxon>Dothideomycetes</taxon>
        <taxon>Pleosporomycetidae</taxon>
        <taxon>Venturiales</taxon>
        <taxon>Venturiaceae</taxon>
        <taxon>Venturia</taxon>
    </lineage>
</organism>
<dbReference type="SUPFAM" id="SSF52266">
    <property type="entry name" value="SGNH hydrolase"/>
    <property type="match status" value="1"/>
</dbReference>
<comment type="similarity">
    <text evidence="1">Belongs to the 'GDSL' lipolytic enzyme family.</text>
</comment>
<reference evidence="4 5" key="1">
    <citation type="submission" date="2019-04" db="EMBL/GenBank/DDBJ databases">
        <title>High contiguity whole genome sequence and gene annotation resource for two Venturia nashicola isolates.</title>
        <authorList>
            <person name="Prokchorchik M."/>
            <person name="Won K."/>
            <person name="Lee Y."/>
            <person name="Choi E.D."/>
            <person name="Segonzac C."/>
            <person name="Sohn K.H."/>
        </authorList>
    </citation>
    <scope>NUCLEOTIDE SEQUENCE [LARGE SCALE GENOMIC DNA]</scope>
    <source>
        <strain evidence="4 5">PRI2</strain>
    </source>
</reference>
<evidence type="ECO:0000256" key="1">
    <source>
        <dbReference type="ARBA" id="ARBA00008668"/>
    </source>
</evidence>
<feature type="chain" id="PRO_5021444632" evidence="3">
    <location>
        <begin position="22"/>
        <end position="354"/>
    </location>
</feature>
<accession>A0A4Z1PGM8</accession>
<dbReference type="InterPro" id="IPR036514">
    <property type="entry name" value="SGNH_hydro_sf"/>
</dbReference>
<dbReference type="InterPro" id="IPR037459">
    <property type="entry name" value="RhgT-like"/>
</dbReference>
<sequence length="354" mass="39258">MKISNTQLAVAITACISLCAAYPKLIISGGTNVAEKFEDGLYRGWPGFLLPLLNVNIMDQAVHESSVRSTYNTRPWDRIYNLVRPDDYVVLEFGIEDEGDPQYRTKNGSLNLKASLPGTGDETVTVTYVVTDTKTLPNGTVVDVPGSARNQTEVVHTFGWYLKNMVIDMREANARVIISSRIPKNWNMAANGTTDTLDTNYKFRDYAQQVAEELKVDFVDHTYYTLRLLKELGPAESNKLYGHKSIGSPNRIGLDYLNMEGGRGMAESFYSPRICATPLFALPSYYDSPPNVSKLLSPNNLFSFKFHSRMEAALITPPATANTFIQGLRCSGSNLLSYLSDEGKAVKNVACSTR</sequence>
<dbReference type="PANTHER" id="PTHR43695">
    <property type="entry name" value="PUTATIVE (AFU_ORTHOLOGUE AFUA_2G17250)-RELATED"/>
    <property type="match status" value="1"/>
</dbReference>
<evidence type="ECO:0000256" key="3">
    <source>
        <dbReference type="SAM" id="SignalP"/>
    </source>
</evidence>
<keyword evidence="3" id="KW-0732">Signal</keyword>
<dbReference type="AlphaFoldDB" id="A0A4Z1PGM8"/>
<name>A0A4Z1PGM8_9PEZI</name>
<protein>
    <submittedName>
        <fullName evidence="4">Rhamnogalacturonan acetylesterase</fullName>
    </submittedName>
</protein>
<feature type="signal peptide" evidence="3">
    <location>
        <begin position="1"/>
        <end position="21"/>
    </location>
</feature>
<dbReference type="PANTHER" id="PTHR43695:SF1">
    <property type="entry name" value="RHAMNOGALACTURONAN ACETYLESTERASE"/>
    <property type="match status" value="1"/>
</dbReference>
<keyword evidence="5" id="KW-1185">Reference proteome</keyword>
<keyword evidence="2" id="KW-0378">Hydrolase</keyword>
<proteinExistence type="inferred from homology"/>
<evidence type="ECO:0000313" key="5">
    <source>
        <dbReference type="Proteomes" id="UP000298493"/>
    </source>
</evidence>
<gene>
    <name evidence="4" type="ORF">E6O75_ATG02801</name>
</gene>
<dbReference type="EMBL" id="SNSC02000005">
    <property type="protein sequence ID" value="TID24436.1"/>
    <property type="molecule type" value="Genomic_DNA"/>
</dbReference>
<dbReference type="PROSITE" id="PS51257">
    <property type="entry name" value="PROKAR_LIPOPROTEIN"/>
    <property type="match status" value="1"/>
</dbReference>
<evidence type="ECO:0000313" key="4">
    <source>
        <dbReference type="EMBL" id="TID24436.1"/>
    </source>
</evidence>
<dbReference type="Gene3D" id="3.40.50.1110">
    <property type="entry name" value="SGNH hydrolase"/>
    <property type="match status" value="1"/>
</dbReference>